<dbReference type="AlphaFoldDB" id="A0A9W6DSC8"/>
<gene>
    <name evidence="1" type="ORF">AbraCBS73388_005884</name>
</gene>
<reference evidence="1" key="1">
    <citation type="submission" date="2022-07" db="EMBL/GenBank/DDBJ databases">
        <title>Taxonomy of Aspergillus series Nigri: significant species reduction supported by multi-species coalescent approaches.</title>
        <authorList>
            <person name="Bian C."/>
            <person name="Kusuya Y."/>
            <person name="Sklenar F."/>
            <person name="D'hooge E."/>
            <person name="Yaguchi T."/>
            <person name="Takahashi H."/>
            <person name="Hubka V."/>
        </authorList>
    </citation>
    <scope>NUCLEOTIDE SEQUENCE</scope>
    <source>
        <strain evidence="1">CBS 733.88</strain>
    </source>
</reference>
<dbReference type="EMBL" id="BROQ01000294">
    <property type="protein sequence ID" value="GKZ27844.1"/>
    <property type="molecule type" value="Genomic_DNA"/>
</dbReference>
<name>A0A9W6DSC8_9EURO</name>
<evidence type="ECO:0000313" key="1">
    <source>
        <dbReference type="EMBL" id="GKZ27844.1"/>
    </source>
</evidence>
<protein>
    <recommendedName>
        <fullName evidence="3">DUF4939 domain-containing protein</fullName>
    </recommendedName>
</protein>
<evidence type="ECO:0008006" key="3">
    <source>
        <dbReference type="Google" id="ProtNLM"/>
    </source>
</evidence>
<dbReference type="Proteomes" id="UP001143548">
    <property type="component" value="Unassembled WGS sequence"/>
</dbReference>
<proteinExistence type="predicted"/>
<comment type="caution">
    <text evidence="1">The sequence shown here is derived from an EMBL/GenBank/DDBJ whole genome shotgun (WGS) entry which is preliminary data.</text>
</comment>
<organism evidence="1 2">
    <name type="scientific">Aspergillus brasiliensis</name>
    <dbReference type="NCBI Taxonomy" id="319629"/>
    <lineage>
        <taxon>Eukaryota</taxon>
        <taxon>Fungi</taxon>
        <taxon>Dikarya</taxon>
        <taxon>Ascomycota</taxon>
        <taxon>Pezizomycotina</taxon>
        <taxon>Eurotiomycetes</taxon>
        <taxon>Eurotiomycetidae</taxon>
        <taxon>Eurotiales</taxon>
        <taxon>Aspergillaceae</taxon>
        <taxon>Aspergillus</taxon>
        <taxon>Aspergillus subgen. Circumdati</taxon>
    </lineage>
</organism>
<accession>A0A9W6DSC8</accession>
<evidence type="ECO:0000313" key="2">
    <source>
        <dbReference type="Proteomes" id="UP001143548"/>
    </source>
</evidence>
<sequence length="123" mass="13665">MTSDARTNSVDGLDFKFTGKTEEFDRLLMDFRLKKVLDPNLRGDREAQCAYLATAFTGKVMTWFIAAVEHDATLLHQSGSSATYGETKKVQDAKDQAKITQIKHTTTVQASAAEFEVLAEQLC</sequence>